<reference evidence="2" key="1">
    <citation type="submission" date="2018-01" db="EMBL/GenBank/DDBJ databases">
        <title>A diatom virus reveals a new lineage of giant single stranded DNA viruses originating from double stranded DNA phage.</title>
        <authorList>
            <person name="Carlson M.C.G."/>
            <person name="Frischkorn K.R."/>
            <person name="Brumfield S."/>
            <person name="Rocap G."/>
        </authorList>
    </citation>
    <scope>NUCLEOTIDE SEQUENCE</scope>
    <source>
        <strain evidence="2">PmDNAV1</strain>
    </source>
</reference>
<gene>
    <name evidence="2" type="ORF">PmDNAV1_gp29</name>
</gene>
<keyword evidence="1" id="KW-0472">Membrane</keyword>
<evidence type="ECO:0000313" key="2">
    <source>
        <dbReference type="EMBL" id="AYD75913.1"/>
    </source>
</evidence>
<keyword evidence="1" id="KW-0812">Transmembrane</keyword>
<name>A0A678W3H8_9VIRU</name>
<evidence type="ECO:0000256" key="1">
    <source>
        <dbReference type="SAM" id="Phobius"/>
    </source>
</evidence>
<accession>A0A678W3H8</accession>
<feature type="transmembrane region" description="Helical" evidence="1">
    <location>
        <begin position="14"/>
        <end position="35"/>
    </location>
</feature>
<keyword evidence="1" id="KW-1133">Transmembrane helix</keyword>
<proteinExistence type="predicted"/>
<protein>
    <submittedName>
        <fullName evidence="2">Uncharacterized protein</fullName>
    </submittedName>
</protein>
<sequence length="76" mass="8519">MGQSPTHWHLDKKVPIALIAAIVMQTVMGGVWLGSVQERVARNERDIASASDQGERLARIETLLETIEARLDRERP</sequence>
<organism evidence="2">
    <name type="scientific">Pseudo-nitzschia multiseries DNA virus</name>
    <dbReference type="NCBI Taxonomy" id="2364897"/>
    <lineage>
        <taxon>Viruses</taxon>
    </lineage>
</organism>
<dbReference type="EMBL" id="MG841150">
    <property type="protein sequence ID" value="AYD75913.1"/>
    <property type="molecule type" value="Genomic_DNA"/>
</dbReference>